<evidence type="ECO:0000313" key="6">
    <source>
        <dbReference type="Proteomes" id="UP000837801"/>
    </source>
</evidence>
<sequence length="216" mass="24824">MSAPLLKLYTASTPNGHKVTILLELLGLEYEFQKVDISKNESKEEWFIKLNPNGRIPTLVDSSTNTTISETAAILQYLVDTYDKDNKFSYKVGTPLYYKQLEVLYFQMAGVGPMQGQLHHFKLFAKEKIPYAIERYENETKRLYSVVEEYLERNKANGPFLVGNHLSIADIAIFPWARRLERSAIDIKTWPLTAKWFDEINSLSEVQVGLSKPEPN</sequence>
<dbReference type="SFLD" id="SFLDG01151">
    <property type="entry name" value="Main.2:_Nu-like"/>
    <property type="match status" value="1"/>
</dbReference>
<dbReference type="Proteomes" id="UP000837801">
    <property type="component" value="Unassembled WGS sequence"/>
</dbReference>
<dbReference type="Pfam" id="PF00043">
    <property type="entry name" value="GST_C"/>
    <property type="match status" value="1"/>
</dbReference>
<dbReference type="SUPFAM" id="SSF47616">
    <property type="entry name" value="GST C-terminal domain-like"/>
    <property type="match status" value="1"/>
</dbReference>
<dbReference type="InterPro" id="IPR010987">
    <property type="entry name" value="Glutathione-S-Trfase_C-like"/>
</dbReference>
<dbReference type="InterPro" id="IPR004045">
    <property type="entry name" value="Glutathione_S-Trfase_N"/>
</dbReference>
<dbReference type="SUPFAM" id="SSF52833">
    <property type="entry name" value="Thioredoxin-like"/>
    <property type="match status" value="1"/>
</dbReference>
<evidence type="ECO:0000256" key="1">
    <source>
        <dbReference type="ARBA" id="ARBA00007409"/>
    </source>
</evidence>
<dbReference type="InterPro" id="IPR036282">
    <property type="entry name" value="Glutathione-S-Trfase_C_sf"/>
</dbReference>
<protein>
    <submittedName>
        <fullName evidence="5">Glutathione S-transferase-like protein Gedep</fullName>
    </submittedName>
</protein>
<dbReference type="AlphaFoldDB" id="A0A9P0VZY0"/>
<dbReference type="Pfam" id="PF02798">
    <property type="entry name" value="GST_N"/>
    <property type="match status" value="1"/>
</dbReference>
<dbReference type="PANTHER" id="PTHR44051:SF8">
    <property type="entry name" value="GLUTATHIONE S-TRANSFERASE GSTA"/>
    <property type="match status" value="1"/>
</dbReference>
<dbReference type="SFLD" id="SFLDG00358">
    <property type="entry name" value="Main_(cytGST)"/>
    <property type="match status" value="1"/>
</dbReference>
<dbReference type="PROSITE" id="PS50405">
    <property type="entry name" value="GST_CTER"/>
    <property type="match status" value="1"/>
</dbReference>
<gene>
    <name evidence="5" type="ORF">CLIB1423_16S01926</name>
</gene>
<dbReference type="OrthoDB" id="422574at2759"/>
<comment type="caution">
    <text evidence="5">The sequence shown here is derived from an EMBL/GenBank/DDBJ whole genome shotgun (WGS) entry which is preliminary data.</text>
</comment>
<dbReference type="EMBL" id="CAKXYY010000016">
    <property type="protein sequence ID" value="CAH2354404.1"/>
    <property type="molecule type" value="Genomic_DNA"/>
</dbReference>
<name>A0A9P0VZY0_9ASCO</name>
<organism evidence="5 6">
    <name type="scientific">[Candida] railenensis</name>
    <dbReference type="NCBI Taxonomy" id="45579"/>
    <lineage>
        <taxon>Eukaryota</taxon>
        <taxon>Fungi</taxon>
        <taxon>Dikarya</taxon>
        <taxon>Ascomycota</taxon>
        <taxon>Saccharomycotina</taxon>
        <taxon>Pichiomycetes</taxon>
        <taxon>Debaryomycetaceae</taxon>
        <taxon>Kurtzmaniella</taxon>
    </lineage>
</organism>
<dbReference type="InterPro" id="IPR040079">
    <property type="entry name" value="Glutathione_S-Trfase"/>
</dbReference>
<dbReference type="PANTHER" id="PTHR44051">
    <property type="entry name" value="GLUTATHIONE S-TRANSFERASE-RELATED"/>
    <property type="match status" value="1"/>
</dbReference>
<accession>A0A9P0VZY0</accession>
<keyword evidence="6" id="KW-1185">Reference proteome</keyword>
<evidence type="ECO:0000313" key="5">
    <source>
        <dbReference type="EMBL" id="CAH2354404.1"/>
    </source>
</evidence>
<dbReference type="InterPro" id="IPR004046">
    <property type="entry name" value="GST_C"/>
</dbReference>
<dbReference type="Gene3D" id="1.20.1050.130">
    <property type="match status" value="1"/>
</dbReference>
<feature type="domain" description="GST N-terminal" evidence="3">
    <location>
        <begin position="3"/>
        <end position="86"/>
    </location>
</feature>
<evidence type="ECO:0000259" key="3">
    <source>
        <dbReference type="PROSITE" id="PS50404"/>
    </source>
</evidence>
<reference evidence="5" key="1">
    <citation type="submission" date="2022-03" db="EMBL/GenBank/DDBJ databases">
        <authorList>
            <person name="Legras J.-L."/>
            <person name="Devillers H."/>
            <person name="Grondin C."/>
        </authorList>
    </citation>
    <scope>NUCLEOTIDE SEQUENCE</scope>
    <source>
        <strain evidence="5">CLIB 1423</strain>
    </source>
</reference>
<dbReference type="PROSITE" id="PS50404">
    <property type="entry name" value="GST_NTER"/>
    <property type="match status" value="1"/>
</dbReference>
<proteinExistence type="inferred from homology"/>
<evidence type="ECO:0000256" key="2">
    <source>
        <dbReference type="RuleBase" id="RU003494"/>
    </source>
</evidence>
<dbReference type="CDD" id="cd10291">
    <property type="entry name" value="GST_C_YfcG_like"/>
    <property type="match status" value="1"/>
</dbReference>
<comment type="similarity">
    <text evidence="1 2">Belongs to the GST superfamily.</text>
</comment>
<dbReference type="SFLD" id="SFLDS00019">
    <property type="entry name" value="Glutathione_Transferase_(cytos"/>
    <property type="match status" value="1"/>
</dbReference>
<dbReference type="CDD" id="cd03048">
    <property type="entry name" value="GST_N_Ure2p_like"/>
    <property type="match status" value="1"/>
</dbReference>
<evidence type="ECO:0000259" key="4">
    <source>
        <dbReference type="PROSITE" id="PS50405"/>
    </source>
</evidence>
<feature type="domain" description="GST C-terminal" evidence="4">
    <location>
        <begin position="93"/>
        <end position="216"/>
    </location>
</feature>
<dbReference type="InterPro" id="IPR036249">
    <property type="entry name" value="Thioredoxin-like_sf"/>
</dbReference>